<proteinExistence type="predicted"/>
<gene>
    <name evidence="1" type="ORF">JBS370_LOCUS36935</name>
</gene>
<comment type="caution">
    <text evidence="1">The sequence shown here is derived from an EMBL/GenBank/DDBJ whole genome shotgun (WGS) entry which is preliminary data.</text>
</comment>
<dbReference type="GO" id="GO:0016020">
    <property type="term" value="C:membrane"/>
    <property type="evidence" value="ECO:0007669"/>
    <property type="project" value="InterPro"/>
</dbReference>
<dbReference type="InterPro" id="IPR015919">
    <property type="entry name" value="Cadherin-like_sf"/>
</dbReference>
<evidence type="ECO:0000313" key="2">
    <source>
        <dbReference type="Proteomes" id="UP000663836"/>
    </source>
</evidence>
<dbReference type="CDD" id="cd11304">
    <property type="entry name" value="Cadherin_repeat"/>
    <property type="match status" value="1"/>
</dbReference>
<dbReference type="Proteomes" id="UP000663836">
    <property type="component" value="Unassembled WGS sequence"/>
</dbReference>
<evidence type="ECO:0008006" key="3">
    <source>
        <dbReference type="Google" id="ProtNLM"/>
    </source>
</evidence>
<dbReference type="Gene3D" id="2.60.40.60">
    <property type="entry name" value="Cadherins"/>
    <property type="match status" value="1"/>
</dbReference>
<accession>A0A820BQD0</accession>
<sequence>MYIEKIFKLNKQFYEYKIDKILLKENFFITKFKIKKKLILIINSTPLTRNNCIENFYFKQNKLFFKNYPILSDLCFFEIQLLNEKNLISSSQIKILFINSSNIQPKFSSKIYYFYTNNIRVFAKCSNTIRYKLQTNSYGLFINQTNGIISFNYDLDRMKKFYQIQLLVYAIDEKTYLNDTALIYIIFNKQKQFDIPIEISLCPNTPISISDRTLSGTIIQNIDYNNNNSNHYYILSGNKYNLFSINNLGQLYLISSMLNRTSEEYFELVIMISSSSSSSISYCRTNISIIRSPNWSYFNCPIIPIEWMIEEESPIGTKIGNIKEILLMINNNSELIEQIKMKLNNNNNNNNDDVKVFHFNSSTGIFISKYRLDYEQKHFYSFSIILEPNELHCTLSIIIKLI</sequence>
<evidence type="ECO:0000313" key="1">
    <source>
        <dbReference type="EMBL" id="CAF4209762.1"/>
    </source>
</evidence>
<name>A0A820BQD0_9BILA</name>
<feature type="non-terminal residue" evidence="1">
    <location>
        <position position="402"/>
    </location>
</feature>
<dbReference type="GO" id="GO:0005509">
    <property type="term" value="F:calcium ion binding"/>
    <property type="evidence" value="ECO:0007669"/>
    <property type="project" value="InterPro"/>
</dbReference>
<protein>
    <recommendedName>
        <fullName evidence="3">Cadherin domain-containing protein</fullName>
    </recommendedName>
</protein>
<reference evidence="1" key="1">
    <citation type="submission" date="2021-02" db="EMBL/GenBank/DDBJ databases">
        <authorList>
            <person name="Nowell W R."/>
        </authorList>
    </citation>
    <scope>NUCLEOTIDE SEQUENCE</scope>
</reference>
<feature type="non-terminal residue" evidence="1">
    <location>
        <position position="1"/>
    </location>
</feature>
<dbReference type="SUPFAM" id="SSF49313">
    <property type="entry name" value="Cadherin-like"/>
    <property type="match status" value="2"/>
</dbReference>
<organism evidence="1 2">
    <name type="scientific">Rotaria sordida</name>
    <dbReference type="NCBI Taxonomy" id="392033"/>
    <lineage>
        <taxon>Eukaryota</taxon>
        <taxon>Metazoa</taxon>
        <taxon>Spiralia</taxon>
        <taxon>Gnathifera</taxon>
        <taxon>Rotifera</taxon>
        <taxon>Eurotatoria</taxon>
        <taxon>Bdelloidea</taxon>
        <taxon>Philodinida</taxon>
        <taxon>Philodinidae</taxon>
        <taxon>Rotaria</taxon>
    </lineage>
</organism>
<dbReference type="AlphaFoldDB" id="A0A820BQD0"/>
<dbReference type="EMBL" id="CAJOBD010015608">
    <property type="protein sequence ID" value="CAF4209762.1"/>
    <property type="molecule type" value="Genomic_DNA"/>
</dbReference>